<dbReference type="FunCoup" id="D8QGU0">
    <property type="interactions" value="722"/>
</dbReference>
<keyword evidence="3" id="KW-0479">Metal-binding</keyword>
<evidence type="ECO:0000256" key="5">
    <source>
        <dbReference type="ARBA" id="ARBA00022771"/>
    </source>
</evidence>
<feature type="region of interest" description="Disordered" evidence="10">
    <location>
        <begin position="1"/>
        <end position="151"/>
    </location>
</feature>
<dbReference type="PANTHER" id="PTHR12360">
    <property type="entry name" value="NUCLEAR TRANSCRIPTION FACTOR, X-BOX BINDING 1 NFX1"/>
    <property type="match status" value="1"/>
</dbReference>
<evidence type="ECO:0000259" key="11">
    <source>
        <dbReference type="PROSITE" id="PS51061"/>
    </source>
</evidence>
<feature type="compositionally biased region" description="Low complexity" evidence="10">
    <location>
        <begin position="971"/>
        <end position="1001"/>
    </location>
</feature>
<keyword evidence="6" id="KW-0862">Zinc</keyword>
<dbReference type="HOGENOM" id="CLU_005714_3_0_1"/>
<evidence type="ECO:0000256" key="10">
    <source>
        <dbReference type="SAM" id="MobiDB-lite"/>
    </source>
</evidence>
<dbReference type="OMA" id="CPHPCDS"/>
<gene>
    <name evidence="12" type="ORF">SCHCODRAFT_70520</name>
</gene>
<dbReference type="KEGG" id="scm:SCHCO_070520"/>
<feature type="region of interest" description="Disordered" evidence="10">
    <location>
        <begin position="930"/>
        <end position="1012"/>
    </location>
</feature>
<dbReference type="Pfam" id="PF01422">
    <property type="entry name" value="zf-NF-X1"/>
    <property type="match status" value="7"/>
</dbReference>
<evidence type="ECO:0000256" key="8">
    <source>
        <dbReference type="ARBA" id="ARBA00023163"/>
    </source>
</evidence>
<evidence type="ECO:0000256" key="3">
    <source>
        <dbReference type="ARBA" id="ARBA00022723"/>
    </source>
</evidence>
<dbReference type="CDD" id="cd02325">
    <property type="entry name" value="R3H"/>
    <property type="match status" value="1"/>
</dbReference>
<keyword evidence="5" id="KW-0863">Zinc-finger</keyword>
<feature type="domain" description="R3H" evidence="11">
    <location>
        <begin position="831"/>
        <end position="893"/>
    </location>
</feature>
<dbReference type="GeneID" id="9597880"/>
<sequence>MEGATVESARTAPPANPSRRGKGRNRDHAGERATAGEGSRPTATTEGAPRPHHPRRRGGQGQQSEKTRDSEGNAPKRNRPKPGLADADGQTASAASSDAGGPSSGHPNGARRGGRNRRGQQRSGAPDGASSGTPSRPRPRPKDKPVEPPADDLTSILTHALKTPPYPDCPICFSPIHPAQPTWSCSPNIPVITEGEAQYCWTTFHLKCIRPWATKSVKEMAEAWRARNQDKPGDWRCPGCQGRREVIPPGYWCFCGSTPEPKPPRLATPHSCAGPCSRPRPSGCGHACPLTCHPGPCPPCQVRIELECYCPRRRVIAFRCSGREANAANLASCGEPCGRRLSCGKHTCERTCHEGDCGPCDITETVKCYCGKEEKEVKCGEGEAEACEIEGGETWFGRFACGQTCDRLFDCGVHKCQKPCHPPSRSAPPCPFSPSLVTRCPCGRHPASDFPTRTSCSDPIPTCDSKCSKPHPGCSHPCEAKCHTGPCPPCSVPITRPCRCGLSTKSVLCSEITGDGGSEILCDRPCPALRACGRHQCNRICCPLAALAKGKGKKKRPLGTAEEMNVGEERGGLHECDLVCGKPLTCGNHRCEERDHRGPCPPCLRSSFEEMICFCGRTVLDPPIPCGTKIRCNYQCPMPPPPCGHPRTQHTCHDDTVSCPPCPFLTTKLCACGKKEVRNLRCSLEREKVNCGTPCGKLMRCGFHHCERLCHAGECGECTAVCGKPRKLCFPDKHPCTQPCHAPAACPEDAPCQALVTLSCPCGRNKQSVRCGNCTGSVKKERAPPKCTNECAIAKRNARLAEALGISTNDAAKADKVEYKDEVVAFGRANPKFVALVEKTFKEFIASDKKTQVLPHMPPERRKFVHDLAAVYRMDTRMIDSEPHTSVQLSRRIDTRIPNPSLYTTITTSAPSGGGLGKLANLRMANSPAWRAPASATPPVVPTPSASPQPVAPRPVSAAHEASRASPQPPAAAASLSAAPPRAATRTPQASVQAPVAAAASGEVPDNWEDDV</sequence>
<comment type="similarity">
    <text evidence="2">Belongs to the NFX1 family.</text>
</comment>
<evidence type="ECO:0000313" key="12">
    <source>
        <dbReference type="EMBL" id="EFI92552.1"/>
    </source>
</evidence>
<dbReference type="InterPro" id="IPR036867">
    <property type="entry name" value="R3H_dom_sf"/>
</dbReference>
<keyword evidence="8" id="KW-0804">Transcription</keyword>
<dbReference type="eggNOG" id="KOG1952">
    <property type="taxonomic scope" value="Eukaryota"/>
</dbReference>
<evidence type="ECO:0000256" key="9">
    <source>
        <dbReference type="ARBA" id="ARBA00023242"/>
    </source>
</evidence>
<dbReference type="GO" id="GO:0008270">
    <property type="term" value="F:zinc ion binding"/>
    <property type="evidence" value="ECO:0007669"/>
    <property type="project" value="UniProtKB-KW"/>
</dbReference>
<keyword evidence="9" id="KW-0539">Nucleus</keyword>
<comment type="subcellular location">
    <subcellularLocation>
        <location evidence="1">Nucleus</location>
    </subcellularLocation>
</comment>
<dbReference type="OrthoDB" id="6512771at2759"/>
<keyword evidence="4" id="KW-0677">Repeat</keyword>
<feature type="compositionally biased region" description="Pro residues" evidence="10">
    <location>
        <begin position="939"/>
        <end position="953"/>
    </location>
</feature>
<dbReference type="Pfam" id="PF01424">
    <property type="entry name" value="R3H"/>
    <property type="match status" value="1"/>
</dbReference>
<name>D8QGU0_SCHCM</name>
<dbReference type="InterPro" id="IPR034078">
    <property type="entry name" value="NFX1_fam"/>
</dbReference>
<dbReference type="EMBL" id="GL377312">
    <property type="protein sequence ID" value="EFI92552.1"/>
    <property type="molecule type" value="Genomic_DNA"/>
</dbReference>
<organism evidence="13">
    <name type="scientific">Schizophyllum commune (strain H4-8 / FGSC 9210)</name>
    <name type="common">Split gill fungus</name>
    <dbReference type="NCBI Taxonomy" id="578458"/>
    <lineage>
        <taxon>Eukaryota</taxon>
        <taxon>Fungi</taxon>
        <taxon>Dikarya</taxon>
        <taxon>Basidiomycota</taxon>
        <taxon>Agaricomycotina</taxon>
        <taxon>Agaricomycetes</taxon>
        <taxon>Agaricomycetidae</taxon>
        <taxon>Agaricales</taxon>
        <taxon>Schizophyllaceae</taxon>
        <taxon>Schizophyllum</taxon>
    </lineage>
</organism>
<dbReference type="SMART" id="SM00393">
    <property type="entry name" value="R3H"/>
    <property type="match status" value="1"/>
</dbReference>
<reference evidence="12 13" key="1">
    <citation type="journal article" date="2010" name="Nat. Biotechnol.">
        <title>Genome sequence of the model mushroom Schizophyllum commune.</title>
        <authorList>
            <person name="Ohm R.A."/>
            <person name="de Jong J.F."/>
            <person name="Lugones L.G."/>
            <person name="Aerts A."/>
            <person name="Kothe E."/>
            <person name="Stajich J.E."/>
            <person name="de Vries R.P."/>
            <person name="Record E."/>
            <person name="Levasseur A."/>
            <person name="Baker S.E."/>
            <person name="Bartholomew K.A."/>
            <person name="Coutinho P.M."/>
            <person name="Erdmann S."/>
            <person name="Fowler T.J."/>
            <person name="Gathman A.C."/>
            <person name="Lombard V."/>
            <person name="Henrissat B."/>
            <person name="Knabe N."/>
            <person name="Kuees U."/>
            <person name="Lilly W.W."/>
            <person name="Lindquist E."/>
            <person name="Lucas S."/>
            <person name="Magnuson J.K."/>
            <person name="Piumi F."/>
            <person name="Raudaskoski M."/>
            <person name="Salamov A."/>
            <person name="Schmutz J."/>
            <person name="Schwarze F.W.M.R."/>
            <person name="vanKuyk P.A."/>
            <person name="Horton J.S."/>
            <person name="Grigoriev I.V."/>
            <person name="Woesten H.A.B."/>
        </authorList>
    </citation>
    <scope>NUCLEOTIDE SEQUENCE [LARGE SCALE GENOMIC DNA]</scope>
    <source>
        <strain evidence="13">H4-8 / FGSC 9210</strain>
    </source>
</reference>
<dbReference type="InParanoid" id="D8QGU0"/>
<keyword evidence="13" id="KW-1185">Reference proteome</keyword>
<evidence type="ECO:0000256" key="2">
    <source>
        <dbReference type="ARBA" id="ARBA00007269"/>
    </source>
</evidence>
<evidence type="ECO:0000256" key="7">
    <source>
        <dbReference type="ARBA" id="ARBA00023015"/>
    </source>
</evidence>
<protein>
    <recommendedName>
        <fullName evidence="11">R3H domain-containing protein</fullName>
    </recommendedName>
</protein>
<accession>D8QGU0</accession>
<keyword evidence="7" id="KW-0805">Transcription regulation</keyword>
<dbReference type="SUPFAM" id="SSF82708">
    <property type="entry name" value="R3H domain"/>
    <property type="match status" value="1"/>
</dbReference>
<evidence type="ECO:0000313" key="13">
    <source>
        <dbReference type="Proteomes" id="UP000007431"/>
    </source>
</evidence>
<feature type="compositionally biased region" description="Low complexity" evidence="10">
    <location>
        <begin position="85"/>
        <end position="110"/>
    </location>
</feature>
<dbReference type="PANTHER" id="PTHR12360:SF12">
    <property type="entry name" value="TRANSCRIPTIONAL REPRESSOR NF-X1"/>
    <property type="match status" value="1"/>
</dbReference>
<evidence type="ECO:0000256" key="6">
    <source>
        <dbReference type="ARBA" id="ARBA00022833"/>
    </source>
</evidence>
<dbReference type="GO" id="GO:0000981">
    <property type="term" value="F:DNA-binding transcription factor activity, RNA polymerase II-specific"/>
    <property type="evidence" value="ECO:0007669"/>
    <property type="project" value="TreeGrafter"/>
</dbReference>
<dbReference type="RefSeq" id="XP_003027455.1">
    <property type="nucleotide sequence ID" value="XM_003027409.1"/>
</dbReference>
<dbReference type="Gene3D" id="3.30.1370.50">
    <property type="entry name" value="R3H-like domain"/>
    <property type="match status" value="1"/>
</dbReference>
<dbReference type="GO" id="GO:0000122">
    <property type="term" value="P:negative regulation of transcription by RNA polymerase II"/>
    <property type="evidence" value="ECO:0007669"/>
    <property type="project" value="TreeGrafter"/>
</dbReference>
<evidence type="ECO:0000256" key="4">
    <source>
        <dbReference type="ARBA" id="ARBA00022737"/>
    </source>
</evidence>
<dbReference type="Proteomes" id="UP000007431">
    <property type="component" value="Unassembled WGS sequence"/>
</dbReference>
<dbReference type="InterPro" id="IPR000967">
    <property type="entry name" value="Znf_NFX1"/>
</dbReference>
<evidence type="ECO:0000256" key="1">
    <source>
        <dbReference type="ARBA" id="ARBA00004123"/>
    </source>
</evidence>
<dbReference type="AlphaFoldDB" id="D8QGU0"/>
<dbReference type="PROSITE" id="PS51061">
    <property type="entry name" value="R3H"/>
    <property type="match status" value="1"/>
</dbReference>
<proteinExistence type="inferred from homology"/>
<dbReference type="CDD" id="cd06008">
    <property type="entry name" value="NF-X1-zinc-finger"/>
    <property type="match status" value="6"/>
</dbReference>
<dbReference type="SMART" id="SM00438">
    <property type="entry name" value="ZnF_NFX"/>
    <property type="match status" value="9"/>
</dbReference>
<dbReference type="STRING" id="578458.D8QGU0"/>
<dbReference type="VEuPathDB" id="FungiDB:SCHCODRAFT_070520"/>
<dbReference type="GO" id="GO:0000977">
    <property type="term" value="F:RNA polymerase II transcription regulatory region sequence-specific DNA binding"/>
    <property type="evidence" value="ECO:0007669"/>
    <property type="project" value="TreeGrafter"/>
</dbReference>
<dbReference type="GO" id="GO:0005634">
    <property type="term" value="C:nucleus"/>
    <property type="evidence" value="ECO:0007669"/>
    <property type="project" value="UniProtKB-SubCell"/>
</dbReference>
<dbReference type="InterPro" id="IPR001374">
    <property type="entry name" value="R3H_dom"/>
</dbReference>